<dbReference type="InterPro" id="IPR058240">
    <property type="entry name" value="rSAM_sf"/>
</dbReference>
<dbReference type="Proteomes" id="UP000278149">
    <property type="component" value="Unassembled WGS sequence"/>
</dbReference>
<dbReference type="InterPro" id="IPR013785">
    <property type="entry name" value="Aldolase_TIM"/>
</dbReference>
<dbReference type="Gene3D" id="3.20.20.70">
    <property type="entry name" value="Aldolase class I"/>
    <property type="match status" value="1"/>
</dbReference>
<dbReference type="SUPFAM" id="SSF46785">
    <property type="entry name" value="Winged helix' DNA-binding domain"/>
    <property type="match status" value="1"/>
</dbReference>
<dbReference type="Gene3D" id="1.10.10.10">
    <property type="entry name" value="Winged helix-like DNA-binding domain superfamily/Winged helix DNA-binding domain"/>
    <property type="match status" value="1"/>
</dbReference>
<dbReference type="InterPro" id="IPR000847">
    <property type="entry name" value="LysR_HTH_N"/>
</dbReference>
<name>A0A3R9Q7W6_9CREN</name>
<reference evidence="2 3" key="1">
    <citation type="submission" date="2018-10" db="EMBL/GenBank/DDBJ databases">
        <title>Co-occurring genomic capacity for anaerobic methane metabolism and dissimilatory sulfite reduction discovered in the Korarchaeota.</title>
        <authorList>
            <person name="Mckay L.J."/>
            <person name="Dlakic M."/>
            <person name="Fields M.W."/>
            <person name="Delmont T.O."/>
            <person name="Eren A.M."/>
            <person name="Jay Z.J."/>
            <person name="Klingelsmith K.B."/>
            <person name="Rusch D.B."/>
            <person name="Inskeep W.P."/>
        </authorList>
    </citation>
    <scope>NUCLEOTIDE SEQUENCE [LARGE SCALE GENOMIC DNA]</scope>
    <source>
        <strain evidence="2 3">WS</strain>
    </source>
</reference>
<protein>
    <submittedName>
        <fullName evidence="2">LysR family transcriptional regulator</fullName>
    </submittedName>
</protein>
<dbReference type="Pfam" id="PF00126">
    <property type="entry name" value="HTH_1"/>
    <property type="match status" value="1"/>
</dbReference>
<dbReference type="PANTHER" id="PTHR30432:SF1">
    <property type="entry name" value="DNA-BINDING TRANSCRIPTIONAL DUAL REGULATOR MODE"/>
    <property type="match status" value="1"/>
</dbReference>
<organism evidence="2 3">
    <name type="scientific">Candidatus Korarchaeum cryptofilum</name>
    <dbReference type="NCBI Taxonomy" id="498846"/>
    <lineage>
        <taxon>Archaea</taxon>
        <taxon>Thermoproteota</taxon>
        <taxon>Candidatus Korarchaeia</taxon>
        <taxon>Candidatus Korarchaeales</taxon>
        <taxon>Candidatus Korarchaeaceae</taxon>
        <taxon>Candidatus Korarchaeum</taxon>
    </lineage>
</organism>
<dbReference type="InterPro" id="IPR036390">
    <property type="entry name" value="WH_DNA-bd_sf"/>
</dbReference>
<sequence>MGLIASREVDLIVRAVGKCYLSCPHCNWNEEIREAYLRESSLELLLDILIGEGYKPEVYFSCPDPLLHPSLSSLISAPIERGLKSTVLVPARTRSDRKVWESLLNASRIFIFSSSIRDLRGSKEFLKFLISNGSDLKLMFLRGSKDDLNQILEFARDMGLELWVAPPLFRIPKVEGLDENLELGKQVARFMGIYDVRIAFKGDFPFKIIEGPRCEIGCKLLYLDPEGRLGRCPFNAMDQLNSPPLEAIRILDESCERGEGRKFELVPSIKLITGNGEEIYERDLELLSLIEELGSLSQAARTIGATPSSIFKRIRRMEGVLGLRLITSSRGGYLRGGVRLTPECEGLVRRYRELKVSIINRYRLSLMEKLDG</sequence>
<accession>A0A3R9Q7W6</accession>
<dbReference type="EMBL" id="RCOR01000047">
    <property type="protein sequence ID" value="RSN67242.1"/>
    <property type="molecule type" value="Genomic_DNA"/>
</dbReference>
<feature type="domain" description="HTH lysR-type" evidence="1">
    <location>
        <begin position="279"/>
        <end position="341"/>
    </location>
</feature>
<dbReference type="RefSeq" id="WP_125742866.1">
    <property type="nucleotide sequence ID" value="NZ_RCOR01000047.1"/>
</dbReference>
<dbReference type="InterPro" id="IPR051815">
    <property type="entry name" value="Molybdate_resp_trans_reg"/>
</dbReference>
<evidence type="ECO:0000313" key="3">
    <source>
        <dbReference type="Proteomes" id="UP000278149"/>
    </source>
</evidence>
<gene>
    <name evidence="2" type="ORF">D9Q81_08815</name>
</gene>
<comment type="caution">
    <text evidence="2">The sequence shown here is derived from an EMBL/GenBank/DDBJ whole genome shotgun (WGS) entry which is preliminary data.</text>
</comment>
<proteinExistence type="predicted"/>
<dbReference type="AlphaFoldDB" id="A0A3R9Q7W6"/>
<dbReference type="InterPro" id="IPR036388">
    <property type="entry name" value="WH-like_DNA-bd_sf"/>
</dbReference>
<dbReference type="PROSITE" id="PS50931">
    <property type="entry name" value="HTH_LYSR"/>
    <property type="match status" value="1"/>
</dbReference>
<evidence type="ECO:0000313" key="2">
    <source>
        <dbReference type="EMBL" id="RSN67242.1"/>
    </source>
</evidence>
<dbReference type="GO" id="GO:0003700">
    <property type="term" value="F:DNA-binding transcription factor activity"/>
    <property type="evidence" value="ECO:0007669"/>
    <property type="project" value="InterPro"/>
</dbReference>
<evidence type="ECO:0000259" key="1">
    <source>
        <dbReference type="PROSITE" id="PS50931"/>
    </source>
</evidence>
<dbReference type="PANTHER" id="PTHR30432">
    <property type="entry name" value="TRANSCRIPTIONAL REGULATOR MODE"/>
    <property type="match status" value="1"/>
</dbReference>
<dbReference type="SUPFAM" id="SSF102114">
    <property type="entry name" value="Radical SAM enzymes"/>
    <property type="match status" value="1"/>
</dbReference>